<dbReference type="EMBL" id="CP038437">
    <property type="protein sequence ID" value="QEM81469.1"/>
    <property type="molecule type" value="Genomic_DNA"/>
</dbReference>
<evidence type="ECO:0000256" key="3">
    <source>
        <dbReference type="ARBA" id="ARBA00022553"/>
    </source>
</evidence>
<dbReference type="NCBIfam" id="NF008738">
    <property type="entry name" value="PRK11768.1"/>
    <property type="match status" value="1"/>
</dbReference>
<keyword evidence="1 11" id="KW-0963">Cytoplasm</keyword>
<dbReference type="Proteomes" id="UP000324285">
    <property type="component" value="Chromosome"/>
</dbReference>
<comment type="function">
    <text evidence="11">A protein kinase that phosphorylates Ser and Thr residues. Probably acts to suppress the effects of stress linked to accumulation of reactive oxygen species. Probably involved in the extracytoplasmic stress response.</text>
</comment>
<keyword evidence="8 11" id="KW-0067">ATP-binding</keyword>
<gene>
    <name evidence="11" type="primary">srkA</name>
    <name evidence="13" type="ORF">E4T21_07865</name>
</gene>
<keyword evidence="14" id="KW-1185">Reference proteome</keyword>
<comment type="cofactor">
    <cofactor evidence="11">
        <name>Mg(2+)</name>
        <dbReference type="ChEBI" id="CHEBI:18420"/>
    </cofactor>
</comment>
<comment type="similarity">
    <text evidence="11">Belongs to the SrkA/RdoA protein kinase family.</text>
</comment>
<keyword evidence="3 11" id="KW-0597">Phosphoprotein</keyword>
<evidence type="ECO:0000256" key="4">
    <source>
        <dbReference type="ARBA" id="ARBA00022679"/>
    </source>
</evidence>
<dbReference type="Gene3D" id="1.10.510.10">
    <property type="entry name" value="Transferase(Phosphotransferase) domain 1"/>
    <property type="match status" value="1"/>
</dbReference>
<dbReference type="Pfam" id="PF01636">
    <property type="entry name" value="APH"/>
    <property type="match status" value="1"/>
</dbReference>
<dbReference type="InterPro" id="IPR002575">
    <property type="entry name" value="Aminoglycoside_PTrfase"/>
</dbReference>
<proteinExistence type="inferred from homology"/>
<feature type="active site" description="Proton acceptor" evidence="11">
    <location>
        <position position="207"/>
    </location>
</feature>
<comment type="catalytic activity">
    <reaction evidence="11">
        <text>L-seryl-[protein] + ATP = O-phospho-L-seryl-[protein] + ADP + H(+)</text>
        <dbReference type="Rhea" id="RHEA:17989"/>
        <dbReference type="Rhea" id="RHEA-COMP:9863"/>
        <dbReference type="Rhea" id="RHEA-COMP:11604"/>
        <dbReference type="ChEBI" id="CHEBI:15378"/>
        <dbReference type="ChEBI" id="CHEBI:29999"/>
        <dbReference type="ChEBI" id="CHEBI:30616"/>
        <dbReference type="ChEBI" id="CHEBI:83421"/>
        <dbReference type="ChEBI" id="CHEBI:456216"/>
        <dbReference type="EC" id="2.7.11.1"/>
    </reaction>
</comment>
<dbReference type="AlphaFoldDB" id="A0A5C1NIA2"/>
<protein>
    <recommendedName>
        <fullName evidence="11">Stress response kinase A</fullName>
        <ecNumber evidence="11">2.7.11.1</ecNumber>
    </recommendedName>
    <alternativeName>
        <fullName evidence="11">Serine/threonine-protein kinase SrkA</fullName>
    </alternativeName>
</protein>
<dbReference type="GO" id="GO:0106310">
    <property type="term" value="F:protein serine kinase activity"/>
    <property type="evidence" value="ECO:0007669"/>
    <property type="project" value="RHEA"/>
</dbReference>
<name>A0A5C1NIA2_9GAMM</name>
<evidence type="ECO:0000256" key="2">
    <source>
        <dbReference type="ARBA" id="ARBA00022527"/>
    </source>
</evidence>
<keyword evidence="2 11" id="KW-0723">Serine/threonine-protein kinase</keyword>
<evidence type="ECO:0000256" key="5">
    <source>
        <dbReference type="ARBA" id="ARBA00022723"/>
    </source>
</evidence>
<dbReference type="Gene3D" id="1.20.1270.170">
    <property type="match status" value="1"/>
</dbReference>
<dbReference type="InterPro" id="IPR032882">
    <property type="entry name" value="SrkA/RdoA"/>
</dbReference>
<dbReference type="InterPro" id="IPR011009">
    <property type="entry name" value="Kinase-like_dom_sf"/>
</dbReference>
<keyword evidence="9 11" id="KW-0460">Magnesium</keyword>
<reference evidence="13" key="1">
    <citation type="submission" date="2021-02" db="EMBL/GenBank/DDBJ databases">
        <title>Strain Y2R2, a novel species of the genus Halomonas.</title>
        <authorList>
            <person name="Huang H."/>
        </authorList>
    </citation>
    <scope>NUCLEOTIDE SEQUENCE</scope>
    <source>
        <strain evidence="13">Y2R2</strain>
    </source>
</reference>
<feature type="binding site" evidence="11">
    <location>
        <position position="212"/>
    </location>
    <ligand>
        <name>Mg(2+)</name>
        <dbReference type="ChEBI" id="CHEBI:18420"/>
    </ligand>
</feature>
<dbReference type="OrthoDB" id="5392197at2"/>
<evidence type="ECO:0000259" key="12">
    <source>
        <dbReference type="Pfam" id="PF01636"/>
    </source>
</evidence>
<comment type="caution">
    <text evidence="11">Lacks conserved residue(s) required for the propagation of feature annotation.</text>
</comment>
<keyword evidence="6 11" id="KW-0547">Nucleotide-binding</keyword>
<comment type="subunit">
    <text evidence="11">Monomer.</text>
</comment>
<keyword evidence="7 11" id="KW-0418">Kinase</keyword>
<dbReference type="KEGG" id="hbh:E4T21_07865"/>
<accession>A0A5C1NIA2</accession>
<sequence>MSDSRAAEPRPPFADLSPMRVVEAIESLGLWLPGEPFALNAYENRVYLIHDDERRRWVAKFYRPGRWSDEQIQEEHDFLDELLASNVPVAAPWRNGDGRSLHHVDGYRLALFPHLPGQAPELDNPEHLFALGELMGSAHKVGERRSFQHRPRLDLLAMVKEAREVVLDSPWLDRRQRTVYERTSTKLQDLLAGAVWADDAAIRVHGDCHIGNILGRDASFALVDFDDALMAPAVQDLWMLLTADAPEERQMQLSEVLEGYEQERDFDRGELRLIEALRTFRLIRHSAWLVSRWNDPAFPLAFPWLAETSYWDTHIRQLEQQRIAMDDSERWMAGVD</sequence>
<evidence type="ECO:0000256" key="10">
    <source>
        <dbReference type="ARBA" id="ARBA00023016"/>
    </source>
</evidence>
<evidence type="ECO:0000313" key="14">
    <source>
        <dbReference type="Proteomes" id="UP000324285"/>
    </source>
</evidence>
<dbReference type="GO" id="GO:0004674">
    <property type="term" value="F:protein serine/threonine kinase activity"/>
    <property type="evidence" value="ECO:0007669"/>
    <property type="project" value="UniProtKB-UniRule"/>
</dbReference>
<dbReference type="PANTHER" id="PTHR39573">
    <property type="entry name" value="STRESS RESPONSE KINASE A"/>
    <property type="match status" value="1"/>
</dbReference>
<keyword evidence="4 11" id="KW-0808">Transferase</keyword>
<evidence type="ECO:0000313" key="13">
    <source>
        <dbReference type="EMBL" id="QEM81469.1"/>
    </source>
</evidence>
<dbReference type="HAMAP" id="MF_01497">
    <property type="entry name" value="SrkA_kinase"/>
    <property type="match status" value="1"/>
</dbReference>
<feature type="binding site" evidence="11">
    <location>
        <position position="224"/>
    </location>
    <ligand>
        <name>Mg(2+)</name>
        <dbReference type="ChEBI" id="CHEBI:18420"/>
    </ligand>
</feature>
<dbReference type="SUPFAM" id="SSF56112">
    <property type="entry name" value="Protein kinase-like (PK-like)"/>
    <property type="match status" value="1"/>
</dbReference>
<dbReference type="GO" id="GO:0000287">
    <property type="term" value="F:magnesium ion binding"/>
    <property type="evidence" value="ECO:0007669"/>
    <property type="project" value="UniProtKB-UniRule"/>
</dbReference>
<dbReference type="Gene3D" id="3.30.200.70">
    <property type="match status" value="1"/>
</dbReference>
<dbReference type="RefSeq" id="WP_149284480.1">
    <property type="nucleotide sequence ID" value="NZ_CP038437.2"/>
</dbReference>
<keyword evidence="5 11" id="KW-0479">Metal-binding</keyword>
<dbReference type="PANTHER" id="PTHR39573:SF1">
    <property type="entry name" value="STRESS RESPONSE KINASE A"/>
    <property type="match status" value="1"/>
</dbReference>
<evidence type="ECO:0000256" key="8">
    <source>
        <dbReference type="ARBA" id="ARBA00022840"/>
    </source>
</evidence>
<evidence type="ECO:0000256" key="6">
    <source>
        <dbReference type="ARBA" id="ARBA00022741"/>
    </source>
</evidence>
<evidence type="ECO:0000256" key="9">
    <source>
        <dbReference type="ARBA" id="ARBA00022842"/>
    </source>
</evidence>
<evidence type="ECO:0000256" key="7">
    <source>
        <dbReference type="ARBA" id="ARBA00022777"/>
    </source>
</evidence>
<organism evidence="13 14">
    <name type="scientific">Halomonas binhaiensis</name>
    <dbReference type="NCBI Taxonomy" id="2562282"/>
    <lineage>
        <taxon>Bacteria</taxon>
        <taxon>Pseudomonadati</taxon>
        <taxon>Pseudomonadota</taxon>
        <taxon>Gammaproteobacteria</taxon>
        <taxon>Oceanospirillales</taxon>
        <taxon>Halomonadaceae</taxon>
        <taxon>Halomonas</taxon>
    </lineage>
</organism>
<dbReference type="EC" id="2.7.11.1" evidence="11"/>
<evidence type="ECO:0000256" key="1">
    <source>
        <dbReference type="ARBA" id="ARBA00022490"/>
    </source>
</evidence>
<dbReference type="GO" id="GO:0005737">
    <property type="term" value="C:cytoplasm"/>
    <property type="evidence" value="ECO:0007669"/>
    <property type="project" value="UniProtKB-SubCell"/>
</dbReference>
<feature type="domain" description="Aminoglycoside phosphotransferase" evidence="12">
    <location>
        <begin position="42"/>
        <end position="272"/>
    </location>
</feature>
<keyword evidence="10 11" id="KW-0346">Stress response</keyword>
<evidence type="ECO:0000256" key="11">
    <source>
        <dbReference type="HAMAP-Rule" id="MF_01497"/>
    </source>
</evidence>
<feature type="active site" evidence="11">
    <location>
        <position position="224"/>
    </location>
</feature>
<comment type="catalytic activity">
    <reaction evidence="11">
        <text>L-threonyl-[protein] + ATP = O-phospho-L-threonyl-[protein] + ADP + H(+)</text>
        <dbReference type="Rhea" id="RHEA:46608"/>
        <dbReference type="Rhea" id="RHEA-COMP:11060"/>
        <dbReference type="Rhea" id="RHEA-COMP:11605"/>
        <dbReference type="ChEBI" id="CHEBI:15378"/>
        <dbReference type="ChEBI" id="CHEBI:30013"/>
        <dbReference type="ChEBI" id="CHEBI:30616"/>
        <dbReference type="ChEBI" id="CHEBI:61977"/>
        <dbReference type="ChEBI" id="CHEBI:456216"/>
        <dbReference type="EC" id="2.7.11.1"/>
    </reaction>
</comment>
<comment type="subcellular location">
    <subcellularLocation>
        <location evidence="11">Cytoplasm</location>
    </subcellularLocation>
</comment>
<dbReference type="GO" id="GO:0005524">
    <property type="term" value="F:ATP binding"/>
    <property type="evidence" value="ECO:0007669"/>
    <property type="project" value="UniProtKB-UniRule"/>
</dbReference>